<evidence type="ECO:0000313" key="1">
    <source>
        <dbReference type="EMBL" id="KAJ8895430.1"/>
    </source>
</evidence>
<accession>A0ABQ9IFI5</accession>
<dbReference type="Proteomes" id="UP001159363">
    <property type="component" value="Chromosome 1"/>
</dbReference>
<sequence>MTSGAKSYLMIREGNTVYGTKKIQGPKKKEEKVPCTALLIPSTDAVREDGPRAGLRAVKPVRRAAVAEWLAYSPSPRRTEFNPRPSHSQVFACWKSCRTMPLVGGFYRGSPVSPGPFIPALLRTSTTLISSQNLVVKSCPKSLRSLHPLF</sequence>
<comment type="caution">
    <text evidence="1">The sequence shown here is derived from an EMBL/GenBank/DDBJ whole genome shotgun (WGS) entry which is preliminary data.</text>
</comment>
<name>A0ABQ9IFI5_9NEOP</name>
<proteinExistence type="predicted"/>
<reference evidence="1 2" key="1">
    <citation type="submission" date="2023-02" db="EMBL/GenBank/DDBJ databases">
        <title>LHISI_Scaffold_Assembly.</title>
        <authorList>
            <person name="Stuart O.P."/>
            <person name="Cleave R."/>
            <person name="Magrath M.J.L."/>
            <person name="Mikheyev A.S."/>
        </authorList>
    </citation>
    <scope>NUCLEOTIDE SEQUENCE [LARGE SCALE GENOMIC DNA]</scope>
    <source>
        <strain evidence="1">Daus_M_001</strain>
        <tissue evidence="1">Leg muscle</tissue>
    </source>
</reference>
<organism evidence="1 2">
    <name type="scientific">Dryococelus australis</name>
    <dbReference type="NCBI Taxonomy" id="614101"/>
    <lineage>
        <taxon>Eukaryota</taxon>
        <taxon>Metazoa</taxon>
        <taxon>Ecdysozoa</taxon>
        <taxon>Arthropoda</taxon>
        <taxon>Hexapoda</taxon>
        <taxon>Insecta</taxon>
        <taxon>Pterygota</taxon>
        <taxon>Neoptera</taxon>
        <taxon>Polyneoptera</taxon>
        <taxon>Phasmatodea</taxon>
        <taxon>Verophasmatodea</taxon>
        <taxon>Anareolatae</taxon>
        <taxon>Phasmatidae</taxon>
        <taxon>Eurycanthinae</taxon>
        <taxon>Dryococelus</taxon>
    </lineage>
</organism>
<dbReference type="EMBL" id="JARBHB010000001">
    <property type="protein sequence ID" value="KAJ8895430.1"/>
    <property type="molecule type" value="Genomic_DNA"/>
</dbReference>
<protein>
    <submittedName>
        <fullName evidence="1">Uncharacterized protein</fullName>
    </submittedName>
</protein>
<gene>
    <name evidence="1" type="ORF">PR048_000762</name>
</gene>
<keyword evidence="2" id="KW-1185">Reference proteome</keyword>
<evidence type="ECO:0000313" key="2">
    <source>
        <dbReference type="Proteomes" id="UP001159363"/>
    </source>
</evidence>